<protein>
    <submittedName>
        <fullName evidence="1">Uncharacterized protein</fullName>
    </submittedName>
</protein>
<reference evidence="1" key="1">
    <citation type="submission" date="2018-05" db="EMBL/GenBank/DDBJ databases">
        <authorList>
            <person name="Lanie J.A."/>
            <person name="Ng W.-L."/>
            <person name="Kazmierczak K.M."/>
            <person name="Andrzejewski T.M."/>
            <person name="Davidsen T.M."/>
            <person name="Wayne K.J."/>
            <person name="Tettelin H."/>
            <person name="Glass J.I."/>
            <person name="Rusch D."/>
            <person name="Podicherti R."/>
            <person name="Tsui H.-C.T."/>
            <person name="Winkler M.E."/>
        </authorList>
    </citation>
    <scope>NUCLEOTIDE SEQUENCE</scope>
</reference>
<organism evidence="1">
    <name type="scientific">marine metagenome</name>
    <dbReference type="NCBI Taxonomy" id="408172"/>
    <lineage>
        <taxon>unclassified sequences</taxon>
        <taxon>metagenomes</taxon>
        <taxon>ecological metagenomes</taxon>
    </lineage>
</organism>
<evidence type="ECO:0000313" key="1">
    <source>
        <dbReference type="EMBL" id="SVE24197.1"/>
    </source>
</evidence>
<dbReference type="AlphaFoldDB" id="A0A383BVK8"/>
<name>A0A383BVK8_9ZZZZ</name>
<feature type="non-terminal residue" evidence="1">
    <location>
        <position position="1"/>
    </location>
</feature>
<sequence>RLGDDGRVPLSEVEIDDILSRSADFIGLAGPQVDTFSRQVDELVGRHPEAENIVKSRLL</sequence>
<gene>
    <name evidence="1" type="ORF">METZ01_LOCUS477051</name>
</gene>
<proteinExistence type="predicted"/>
<accession>A0A383BVK8</accession>
<dbReference type="EMBL" id="UINC01203783">
    <property type="protein sequence ID" value="SVE24197.1"/>
    <property type="molecule type" value="Genomic_DNA"/>
</dbReference>